<proteinExistence type="predicted"/>
<evidence type="ECO:0000313" key="1">
    <source>
        <dbReference type="EMBL" id="QJR83103.1"/>
    </source>
</evidence>
<reference evidence="1" key="1">
    <citation type="journal article" date="2020" name="Infect. Genet. Evol.">
        <title>The complete genome sequence of bearded dragon adenovirus 1 harbors three genes encoding proteins of the C-type lectin-like domain superfamily.</title>
        <authorList>
            <person name="Penzes J.J."/>
            <person name="Szirovicza L."/>
            <person name="Harrach B."/>
        </authorList>
    </citation>
    <scope>NUCLEOTIDE SEQUENCE</scope>
    <source>
        <strain evidence="1">BD5H2</strain>
    </source>
</reference>
<dbReference type="KEGG" id="vg:80536762"/>
<name>A0A6M4MJI4_9ADEN</name>
<dbReference type="Proteomes" id="UP000676569">
    <property type="component" value="Segment"/>
</dbReference>
<evidence type="ECO:0000313" key="2">
    <source>
        <dbReference type="Proteomes" id="UP000676569"/>
    </source>
</evidence>
<dbReference type="GeneID" id="80536762"/>
<protein>
    <submittedName>
        <fullName evidence="1">U-exon</fullName>
    </submittedName>
</protein>
<keyword evidence="2" id="KW-1185">Reference proteome</keyword>
<accession>A0A6M4MJI4</accession>
<dbReference type="EMBL" id="MT050041">
    <property type="protein sequence ID" value="QJR83103.1"/>
    <property type="molecule type" value="Genomic_DNA"/>
</dbReference>
<dbReference type="RefSeq" id="YP_010798535.1">
    <property type="nucleotide sequence ID" value="NC_076486.1"/>
</dbReference>
<sequence>MTTDVYHVRYNGTPLLWTEGHCPQWKWIKVNRLCGYRLFNFTHYKSFRGAEENEEAKKKLA</sequence>
<organism evidence="1 2">
    <name type="scientific">Bearded dragon adenovirus 1</name>
    <dbReference type="NCBI Taxonomy" id="2729647"/>
    <lineage>
        <taxon>Viruses</taxon>
        <taxon>Varidnaviria</taxon>
        <taxon>Bamfordvirae</taxon>
        <taxon>Preplasmiviricota</taxon>
        <taxon>Polisuviricotina</taxon>
        <taxon>Pharingeaviricetes</taxon>
        <taxon>Rowavirales</taxon>
        <taxon>Adenoviridae</taxon>
        <taxon>Barthadenovirus</taxon>
        <taxon>Barthadenovirus draconis</taxon>
        <taxon>Lizard atadenovirus B</taxon>
    </lineage>
</organism>